<gene>
    <name evidence="1" type="ORF">P5673_015341</name>
</gene>
<evidence type="ECO:0000313" key="1">
    <source>
        <dbReference type="EMBL" id="KAK2561921.1"/>
    </source>
</evidence>
<comment type="caution">
    <text evidence="1">The sequence shown here is derived from an EMBL/GenBank/DDBJ whole genome shotgun (WGS) entry which is preliminary data.</text>
</comment>
<reference evidence="1" key="2">
    <citation type="journal article" date="2023" name="Science">
        <title>Genomic signatures of disease resistance in endangered staghorn corals.</title>
        <authorList>
            <person name="Vollmer S.V."/>
            <person name="Selwyn J.D."/>
            <person name="Despard B.A."/>
            <person name="Roesel C.L."/>
        </authorList>
    </citation>
    <scope>NUCLEOTIDE SEQUENCE</scope>
    <source>
        <strain evidence="1">K2</strain>
    </source>
</reference>
<proteinExistence type="predicted"/>
<dbReference type="InterPro" id="IPR036691">
    <property type="entry name" value="Endo/exonu/phosph_ase_sf"/>
</dbReference>
<organism evidence="1 2">
    <name type="scientific">Acropora cervicornis</name>
    <name type="common">Staghorn coral</name>
    <dbReference type="NCBI Taxonomy" id="6130"/>
    <lineage>
        <taxon>Eukaryota</taxon>
        <taxon>Metazoa</taxon>
        <taxon>Cnidaria</taxon>
        <taxon>Anthozoa</taxon>
        <taxon>Hexacorallia</taxon>
        <taxon>Scleractinia</taxon>
        <taxon>Astrocoeniina</taxon>
        <taxon>Acroporidae</taxon>
        <taxon>Acropora</taxon>
    </lineage>
</organism>
<dbReference type="Gene3D" id="3.60.10.10">
    <property type="entry name" value="Endonuclease/exonuclease/phosphatase"/>
    <property type="match status" value="1"/>
</dbReference>
<reference evidence="1" key="1">
    <citation type="journal article" date="2023" name="G3 (Bethesda)">
        <title>Whole genome assembly and annotation of the endangered Caribbean coral Acropora cervicornis.</title>
        <authorList>
            <person name="Selwyn J.D."/>
            <person name="Vollmer S.V."/>
        </authorList>
    </citation>
    <scope>NUCLEOTIDE SEQUENCE</scope>
    <source>
        <strain evidence="1">K2</strain>
    </source>
</reference>
<name>A0AAD9QJ94_ACRCE</name>
<dbReference type="EMBL" id="JARQWQ010000031">
    <property type="protein sequence ID" value="KAK2561921.1"/>
    <property type="molecule type" value="Genomic_DNA"/>
</dbReference>
<sequence>MGVLELFCVNPTGSSCEDSFGIEKRYPIGGHSRNSSLLNIQVVTSSKALDFGGTDLTTPFIDPGLPNIVSNLVYIKPSVQPPTMKKSLNFGKVDAGLFKIEGFQNISKIQVLITHRRPRTKSIVYRNSSYFIVIGPGRLNHQNKTQAHNNRHLLNTQRKPLHLANVNLRSVRNKTTDIVDYVITNDADICVLTEAWLKDRDSVSVVALSLPGYIFKNLLRQCKRKVGGTGIMCKRNLNATLTDAGENRSFEFSEWNLSAQTRAFEIIQLLLTAPPTSKLTK</sequence>
<keyword evidence="2" id="KW-1185">Reference proteome</keyword>
<dbReference type="PANTHER" id="PTHR46670:SF3">
    <property type="entry name" value="ENDONUCLEASE_EXONUCLEASE_PHOSPHATASE DOMAIN-CONTAINING PROTEIN"/>
    <property type="match status" value="1"/>
</dbReference>
<accession>A0AAD9QJ94</accession>
<dbReference type="SUPFAM" id="SSF56219">
    <property type="entry name" value="DNase I-like"/>
    <property type="match status" value="1"/>
</dbReference>
<protein>
    <submittedName>
        <fullName evidence="1">Uncharacterized protein</fullName>
    </submittedName>
</protein>
<dbReference type="Proteomes" id="UP001249851">
    <property type="component" value="Unassembled WGS sequence"/>
</dbReference>
<evidence type="ECO:0000313" key="2">
    <source>
        <dbReference type="Proteomes" id="UP001249851"/>
    </source>
</evidence>
<dbReference type="PANTHER" id="PTHR46670">
    <property type="entry name" value="ENDO/EXONUCLEASE/PHOSPHATASE DOMAIN-CONTAINING PROTEIN"/>
    <property type="match status" value="1"/>
</dbReference>
<dbReference type="AlphaFoldDB" id="A0AAD9QJ94"/>